<feature type="compositionally biased region" description="Basic and acidic residues" evidence="6">
    <location>
        <begin position="451"/>
        <end position="491"/>
    </location>
</feature>
<sequence length="498" mass="56022">MVHLITEFSKYLMIILFAVYTFYSYTVLKQKDGSDRAQLIYKRQTVCMFLLHLDAYAVIFANTGQIKMLVFYAAQTAFILFLFFIYKVLYKRSAKLIVNHMCMLMIIGFIILTRLNFESALRQFEIACVAAVLSIFVPFLIRKMKALRRFTWFYAVFGILVLGFVCLFGSTTYGAKLSIPIGSIAVQPSEFIKILFVFFAACMLYHVKDFKQVVITTVIAALHVMILVVSKDLGAALIFFVTYIVMLYVATRNPLYFFGGLGLGAGAALLAGKFFDHVKVRVSAWKDPFASIDGGGWQVAQSLFAIGTGGWAGMGLFQGMPESIPVRESDFVFAAISEEMGGVFALCIILVCFSCFLMTLNIAMQIRDQFYKLIALGLGTLYGFQVFLTIGGVIKCIPSTGVTLPFISYGGSSLLCTMILFAIIQGLYILRQDEGESDEKRKPAQKSKKKTATEKKHETDKTPGRKETPKDNRNDRHESDRRPGRKSRFDQEEIDEIW</sequence>
<accession>A0ABT2TGI2</accession>
<evidence type="ECO:0000256" key="1">
    <source>
        <dbReference type="ARBA" id="ARBA00004141"/>
    </source>
</evidence>
<dbReference type="PANTHER" id="PTHR30474:SF3">
    <property type="entry name" value="PEPTIDOGLYCAN GLYCOSYLTRANSFERASE RODA"/>
    <property type="match status" value="1"/>
</dbReference>
<feature type="transmembrane region" description="Helical" evidence="7">
    <location>
        <begin position="219"/>
        <end position="249"/>
    </location>
</feature>
<feature type="transmembrane region" description="Helical" evidence="7">
    <location>
        <begin position="406"/>
        <end position="430"/>
    </location>
</feature>
<feature type="region of interest" description="Disordered" evidence="6">
    <location>
        <begin position="437"/>
        <end position="498"/>
    </location>
</feature>
<feature type="transmembrane region" description="Helical" evidence="7">
    <location>
        <begin position="255"/>
        <end position="275"/>
    </location>
</feature>
<evidence type="ECO:0000256" key="3">
    <source>
        <dbReference type="ARBA" id="ARBA00022960"/>
    </source>
</evidence>
<dbReference type="PANTHER" id="PTHR30474">
    <property type="entry name" value="CELL CYCLE PROTEIN"/>
    <property type="match status" value="1"/>
</dbReference>
<proteinExistence type="predicted"/>
<dbReference type="RefSeq" id="WP_158424137.1">
    <property type="nucleotide sequence ID" value="NZ_JAOQJQ010000001.1"/>
</dbReference>
<comment type="subcellular location">
    <subcellularLocation>
        <location evidence="1">Membrane</location>
        <topology evidence="1">Multi-pass membrane protein</topology>
    </subcellularLocation>
</comment>
<gene>
    <name evidence="8" type="ORF">OCV88_02960</name>
</gene>
<keyword evidence="3" id="KW-0133">Cell shape</keyword>
<feature type="transmembrane region" description="Helical" evidence="7">
    <location>
        <begin position="373"/>
        <end position="394"/>
    </location>
</feature>
<dbReference type="InterPro" id="IPR001182">
    <property type="entry name" value="FtsW/RodA"/>
</dbReference>
<feature type="transmembrane region" description="Helical" evidence="7">
    <location>
        <begin position="153"/>
        <end position="171"/>
    </location>
</feature>
<evidence type="ECO:0000256" key="7">
    <source>
        <dbReference type="SAM" id="Phobius"/>
    </source>
</evidence>
<organism evidence="8 9">
    <name type="scientific">Brotonthovivens ammoniilytica</name>
    <dbReference type="NCBI Taxonomy" id="2981725"/>
    <lineage>
        <taxon>Bacteria</taxon>
        <taxon>Bacillati</taxon>
        <taxon>Bacillota</taxon>
        <taxon>Clostridia</taxon>
        <taxon>Lachnospirales</taxon>
        <taxon>Lachnospiraceae</taxon>
        <taxon>Brotonthovivens</taxon>
    </lineage>
</organism>
<dbReference type="Pfam" id="PF01098">
    <property type="entry name" value="FTSW_RODA_SPOVE"/>
    <property type="match status" value="1"/>
</dbReference>
<keyword evidence="9" id="KW-1185">Reference proteome</keyword>
<comment type="caution">
    <text evidence="8">The sequence shown here is derived from an EMBL/GenBank/DDBJ whole genome shotgun (WGS) entry which is preliminary data.</text>
</comment>
<feature type="transmembrane region" description="Helical" evidence="7">
    <location>
        <begin position="191"/>
        <end position="207"/>
    </location>
</feature>
<feature type="transmembrane region" description="Helical" evidence="7">
    <location>
        <begin position="340"/>
        <end position="361"/>
    </location>
</feature>
<reference evidence="8 9" key="1">
    <citation type="journal article" date="2021" name="ISME Commun">
        <title>Automated analysis of genomic sequences facilitates high-throughput and comprehensive description of bacteria.</title>
        <authorList>
            <person name="Hitch T.C.A."/>
        </authorList>
    </citation>
    <scope>NUCLEOTIDE SEQUENCE [LARGE SCALE GENOMIC DNA]</scope>
    <source>
        <strain evidence="8 9">Sanger_109</strain>
    </source>
</reference>
<protein>
    <submittedName>
        <fullName evidence="8">FtsW/RodA/SpoVE family cell cycle protein</fullName>
    </submittedName>
</protein>
<feature type="transmembrane region" description="Helical" evidence="7">
    <location>
        <begin position="69"/>
        <end position="89"/>
    </location>
</feature>
<feature type="transmembrane region" description="Helical" evidence="7">
    <location>
        <begin position="96"/>
        <end position="117"/>
    </location>
</feature>
<keyword evidence="4 7" id="KW-1133">Transmembrane helix</keyword>
<feature type="transmembrane region" description="Helical" evidence="7">
    <location>
        <begin position="123"/>
        <end position="141"/>
    </location>
</feature>
<evidence type="ECO:0000313" key="9">
    <source>
        <dbReference type="Proteomes" id="UP001652442"/>
    </source>
</evidence>
<keyword evidence="5 7" id="KW-0472">Membrane</keyword>
<evidence type="ECO:0000256" key="4">
    <source>
        <dbReference type="ARBA" id="ARBA00022989"/>
    </source>
</evidence>
<feature type="transmembrane region" description="Helical" evidence="7">
    <location>
        <begin position="40"/>
        <end position="63"/>
    </location>
</feature>
<keyword evidence="2 7" id="KW-0812">Transmembrane</keyword>
<dbReference type="EMBL" id="JAOQJQ010000001">
    <property type="protein sequence ID" value="MCU6761298.1"/>
    <property type="molecule type" value="Genomic_DNA"/>
</dbReference>
<evidence type="ECO:0000313" key="8">
    <source>
        <dbReference type="EMBL" id="MCU6761298.1"/>
    </source>
</evidence>
<dbReference type="Proteomes" id="UP001652442">
    <property type="component" value="Unassembled WGS sequence"/>
</dbReference>
<name>A0ABT2TGI2_9FIRM</name>
<evidence type="ECO:0000256" key="6">
    <source>
        <dbReference type="SAM" id="MobiDB-lite"/>
    </source>
</evidence>
<evidence type="ECO:0000256" key="5">
    <source>
        <dbReference type="ARBA" id="ARBA00023136"/>
    </source>
</evidence>
<feature type="transmembrane region" description="Helical" evidence="7">
    <location>
        <begin position="12"/>
        <end position="28"/>
    </location>
</feature>
<evidence type="ECO:0000256" key="2">
    <source>
        <dbReference type="ARBA" id="ARBA00022692"/>
    </source>
</evidence>